<protein>
    <submittedName>
        <fullName evidence="1">Conserved uncharacterized protein</fullName>
    </submittedName>
</protein>
<organism evidence="2">
    <name type="scientific">Erwinia billingiae (strain Eb661)</name>
    <dbReference type="NCBI Taxonomy" id="634500"/>
    <lineage>
        <taxon>Bacteria</taxon>
        <taxon>Pseudomonadati</taxon>
        <taxon>Pseudomonadota</taxon>
        <taxon>Gammaproteobacteria</taxon>
        <taxon>Enterobacterales</taxon>
        <taxon>Erwiniaceae</taxon>
        <taxon>Erwinia</taxon>
    </lineage>
</organism>
<evidence type="ECO:0000313" key="1">
    <source>
        <dbReference type="EMBL" id="CAX62025.1"/>
    </source>
</evidence>
<sequence length="146" mass="16700">MISVFLLVLTATGVYIYLDFRSVKVIDAHQNTTHAEILVDRLPVSTSASIDWWMKNKSAIYSKYKILPSDAGGPRYITIFGFGEGYQELGREDRLCFADMKPPKNCIDKDILMLINRTRTGDTQFRRHRNTYLMTQGGKITEVSKD</sequence>
<reference evidence="1 2" key="1">
    <citation type="journal article" date="2010" name="BMC Genomics">
        <title>Genome comparison of the epiphytic bacteria Erwinia billingiae and E. tasmaniensis with the pear pathogen E. pyrifoliae.</title>
        <authorList>
            <person name="Kube M."/>
            <person name="Migdoll A.M."/>
            <person name="Gehring I."/>
            <person name="Heitmann K."/>
            <person name="Mayer Y."/>
            <person name="Kuhl H."/>
            <person name="Knaust F."/>
            <person name="Geider K."/>
            <person name="Reinhardt R."/>
        </authorList>
    </citation>
    <scope>NUCLEOTIDE SEQUENCE [LARGE SCALE GENOMIC DNA]</scope>
    <source>
        <strain evidence="1 2">Eb661</strain>
    </source>
</reference>
<dbReference type="AlphaFoldDB" id="D8MLJ7"/>
<gene>
    <name evidence="1" type="ordered locus">EbC_44940</name>
</gene>
<dbReference type="Pfam" id="PF06092">
    <property type="entry name" value="DUF943"/>
    <property type="match status" value="1"/>
</dbReference>
<dbReference type="STRING" id="634500.EbC_44940"/>
<proteinExistence type="predicted"/>
<accession>D8MLJ7</accession>
<dbReference type="eggNOG" id="ENOG503431G">
    <property type="taxonomic scope" value="Bacteria"/>
</dbReference>
<dbReference type="HOGENOM" id="CLU_131530_1_0_6"/>
<dbReference type="InterPro" id="IPR010351">
    <property type="entry name" value="DUF943"/>
</dbReference>
<dbReference type="Proteomes" id="UP000008793">
    <property type="component" value="Chromosome"/>
</dbReference>
<dbReference type="KEGG" id="ebi:EbC_44940"/>
<evidence type="ECO:0000313" key="2">
    <source>
        <dbReference type="Proteomes" id="UP000008793"/>
    </source>
</evidence>
<keyword evidence="2" id="KW-1185">Reference proteome</keyword>
<dbReference type="EMBL" id="FP236843">
    <property type="protein sequence ID" value="CAX62025.1"/>
    <property type="molecule type" value="Genomic_DNA"/>
</dbReference>
<name>D8MLJ7_ERWBE</name>